<keyword evidence="4" id="KW-1185">Reference proteome</keyword>
<protein>
    <submittedName>
        <fullName evidence="3">Tetratricopeptide repeat protein</fullName>
    </submittedName>
</protein>
<evidence type="ECO:0000313" key="4">
    <source>
        <dbReference type="Proteomes" id="UP000639396"/>
    </source>
</evidence>
<dbReference type="Gene3D" id="1.25.40.10">
    <property type="entry name" value="Tetratricopeptide repeat domain"/>
    <property type="match status" value="1"/>
</dbReference>
<dbReference type="Pfam" id="PF02636">
    <property type="entry name" value="Methyltransf_28"/>
    <property type="match status" value="1"/>
</dbReference>
<evidence type="ECO:0000256" key="2">
    <source>
        <dbReference type="ARBA" id="ARBA00022679"/>
    </source>
</evidence>
<dbReference type="GO" id="GO:0008168">
    <property type="term" value="F:methyltransferase activity"/>
    <property type="evidence" value="ECO:0007669"/>
    <property type="project" value="UniProtKB-KW"/>
</dbReference>
<proteinExistence type="predicted"/>
<reference evidence="3" key="1">
    <citation type="submission" date="2020-09" db="EMBL/GenBank/DDBJ databases">
        <title>A novel bacterium of genus Paenibacillus, isolated from South China Sea.</title>
        <authorList>
            <person name="Huang H."/>
            <person name="Mo K."/>
            <person name="Hu Y."/>
        </authorList>
    </citation>
    <scope>NUCLEOTIDE SEQUENCE</scope>
    <source>
        <strain evidence="3">IB182363</strain>
    </source>
</reference>
<keyword evidence="1" id="KW-0489">Methyltransferase</keyword>
<dbReference type="InterPro" id="IPR029063">
    <property type="entry name" value="SAM-dependent_MTases_sf"/>
</dbReference>
<name>A0A927GZK0_9BACL</name>
<dbReference type="EMBL" id="JACXJA010000010">
    <property type="protein sequence ID" value="MBD2862323.1"/>
    <property type="molecule type" value="Genomic_DNA"/>
</dbReference>
<dbReference type="InterPro" id="IPR038375">
    <property type="entry name" value="NDUFAF7_sf"/>
</dbReference>
<dbReference type="Gene3D" id="3.40.50.12710">
    <property type="match status" value="1"/>
</dbReference>
<evidence type="ECO:0000256" key="1">
    <source>
        <dbReference type="ARBA" id="ARBA00022603"/>
    </source>
</evidence>
<dbReference type="Proteomes" id="UP000639396">
    <property type="component" value="Unassembled WGS sequence"/>
</dbReference>
<evidence type="ECO:0000313" key="3">
    <source>
        <dbReference type="EMBL" id="MBD2862323.1"/>
    </source>
</evidence>
<dbReference type="SUPFAM" id="SSF48452">
    <property type="entry name" value="TPR-like"/>
    <property type="match status" value="1"/>
</dbReference>
<dbReference type="GO" id="GO:0032259">
    <property type="term" value="P:methylation"/>
    <property type="evidence" value="ECO:0007669"/>
    <property type="project" value="UniProtKB-KW"/>
</dbReference>
<dbReference type="InterPro" id="IPR011990">
    <property type="entry name" value="TPR-like_helical_dom_sf"/>
</dbReference>
<dbReference type="InterPro" id="IPR003788">
    <property type="entry name" value="NDUFAF7"/>
</dbReference>
<comment type="caution">
    <text evidence="3">The sequence shown here is derived from an EMBL/GenBank/DDBJ whole genome shotgun (WGS) entry which is preliminary data.</text>
</comment>
<dbReference type="AlphaFoldDB" id="A0A927GZK0"/>
<dbReference type="SUPFAM" id="SSF53335">
    <property type="entry name" value="S-adenosyl-L-methionine-dependent methyltransferases"/>
    <property type="match status" value="1"/>
</dbReference>
<sequence length="522" mass="60753">MGENGQQRFRFSESPLWDLQRNYFEEQGLNAWSNDQVPQYITSNPMIATAYAEMIFGFLQDQSDRGENSDPVIILELGAGAGRLAFHVLHELCKLRDYAGIALPPFRYVMTDLVLKNVKIWEKHPAMQSFIREGLLDFAVFDAVHDTELNLVVSQASIRPGDLKQPLLIVANYFFDSIPQELIHVDDGKIFECDVLVELPNNSKQLKLSEVMEKMTLKYERRRAIEYEEENYQYHNLLKLYMHELEDSYILFPMAGLTCLDRLNQLSQAGFLLITADKGDHRLENWKFAEPPQFIHHGSFSLTVNYHAIQYEYEQKGAKSLFTTHHYKNLNVGCIFMMESPMCYANTRLAYRRFIERFGPDEFFSMKEWVDRRLDTMGIQQILAFWRLGGYDAEFFIQSAKHLSDLLPEMNDEERLDIQRSIHIMWASYYELKQRYDLAMDAGLLLFEMDMYEDAKMFLETSLSLRNDEEESVPTVFYCLAICSYELGLAEETTKFLRKALVLEPEHVEALALLNALNESAG</sequence>
<dbReference type="RefSeq" id="WP_190927090.1">
    <property type="nucleotide sequence ID" value="NZ_JACXJA010000010.1"/>
</dbReference>
<accession>A0A927GZK0</accession>
<keyword evidence="2" id="KW-0808">Transferase</keyword>
<gene>
    <name evidence="3" type="ORF">IDH45_10040</name>
</gene>
<organism evidence="3 4">
    <name type="scientific">Paenibacillus oceani</name>
    <dbReference type="NCBI Taxonomy" id="2772510"/>
    <lineage>
        <taxon>Bacteria</taxon>
        <taxon>Bacillati</taxon>
        <taxon>Bacillota</taxon>
        <taxon>Bacilli</taxon>
        <taxon>Bacillales</taxon>
        <taxon>Paenibacillaceae</taxon>
        <taxon>Paenibacillus</taxon>
    </lineage>
</organism>